<dbReference type="SUPFAM" id="SSF55781">
    <property type="entry name" value="GAF domain-like"/>
    <property type="match status" value="1"/>
</dbReference>
<dbReference type="InterPro" id="IPR005561">
    <property type="entry name" value="ANTAR"/>
</dbReference>
<keyword evidence="7" id="KW-1185">Reference proteome</keyword>
<organism evidence="6 7">
    <name type="scientific">Nocardioides immobilis</name>
    <dbReference type="NCBI Taxonomy" id="2049295"/>
    <lineage>
        <taxon>Bacteria</taxon>
        <taxon>Bacillati</taxon>
        <taxon>Actinomycetota</taxon>
        <taxon>Actinomycetes</taxon>
        <taxon>Propionibacteriales</taxon>
        <taxon>Nocardioidaceae</taxon>
        <taxon>Nocardioides</taxon>
    </lineage>
</organism>
<keyword evidence="2" id="KW-0418">Kinase</keyword>
<name>A0A417XU73_9ACTN</name>
<dbReference type="PIRSF" id="PIRSF036625">
    <property type="entry name" value="GAF_ANTAR"/>
    <property type="match status" value="1"/>
</dbReference>
<dbReference type="InterPro" id="IPR003018">
    <property type="entry name" value="GAF"/>
</dbReference>
<dbReference type="Pfam" id="PF03861">
    <property type="entry name" value="ANTAR"/>
    <property type="match status" value="1"/>
</dbReference>
<dbReference type="Proteomes" id="UP000283644">
    <property type="component" value="Unassembled WGS sequence"/>
</dbReference>
<dbReference type="AlphaFoldDB" id="A0A417XU73"/>
<dbReference type="Gene3D" id="1.10.10.10">
    <property type="entry name" value="Winged helix-like DNA-binding domain superfamily/Winged helix DNA-binding domain"/>
    <property type="match status" value="1"/>
</dbReference>
<proteinExistence type="predicted"/>
<dbReference type="OrthoDB" id="3683444at2"/>
<evidence type="ECO:0000313" key="6">
    <source>
        <dbReference type="EMBL" id="RHW23886.1"/>
    </source>
</evidence>
<evidence type="ECO:0000256" key="3">
    <source>
        <dbReference type="ARBA" id="ARBA00023015"/>
    </source>
</evidence>
<dbReference type="SUPFAM" id="SSF52172">
    <property type="entry name" value="CheY-like"/>
    <property type="match status" value="1"/>
</dbReference>
<comment type="caution">
    <text evidence="6">The sequence shown here is derived from an EMBL/GenBank/DDBJ whole genome shotgun (WGS) entry which is preliminary data.</text>
</comment>
<accession>A0A417XU73</accession>
<keyword evidence="3" id="KW-0805">Transcription regulation</keyword>
<evidence type="ECO:0000256" key="2">
    <source>
        <dbReference type="ARBA" id="ARBA00022777"/>
    </source>
</evidence>
<evidence type="ECO:0000256" key="1">
    <source>
        <dbReference type="ARBA" id="ARBA00022679"/>
    </source>
</evidence>
<gene>
    <name evidence="6" type="ORF">D0Z08_27490</name>
</gene>
<keyword evidence="1" id="KW-0808">Transferase</keyword>
<dbReference type="InterPro" id="IPR012074">
    <property type="entry name" value="GAF_ANTAR"/>
</dbReference>
<dbReference type="EMBL" id="QXGH01000039">
    <property type="protein sequence ID" value="RHW23886.1"/>
    <property type="molecule type" value="Genomic_DNA"/>
</dbReference>
<dbReference type="Pfam" id="PF13185">
    <property type="entry name" value="GAF_2"/>
    <property type="match status" value="1"/>
</dbReference>
<dbReference type="PROSITE" id="PS50921">
    <property type="entry name" value="ANTAR"/>
    <property type="match status" value="1"/>
</dbReference>
<dbReference type="InterPro" id="IPR029016">
    <property type="entry name" value="GAF-like_dom_sf"/>
</dbReference>
<dbReference type="GO" id="GO:0016301">
    <property type="term" value="F:kinase activity"/>
    <property type="evidence" value="ECO:0007669"/>
    <property type="project" value="UniProtKB-KW"/>
</dbReference>
<evidence type="ECO:0000313" key="7">
    <source>
        <dbReference type="Proteomes" id="UP000283644"/>
    </source>
</evidence>
<feature type="domain" description="ANTAR" evidence="5">
    <location>
        <begin position="161"/>
        <end position="222"/>
    </location>
</feature>
<keyword evidence="4" id="KW-0804">Transcription</keyword>
<evidence type="ECO:0000256" key="4">
    <source>
        <dbReference type="ARBA" id="ARBA00023163"/>
    </source>
</evidence>
<dbReference type="InterPro" id="IPR011006">
    <property type="entry name" value="CheY-like_superfamily"/>
</dbReference>
<sequence>MADLLIDVADTLVSDFDIIDFLHNLAVHASELTGSPAVGLLLSDLSGGLDQVAASSEDAQTLELLQLQHSEGPCVECYRTGRAVIEEDLAGAQERWPNFAPRAVAAGISKVHAFPMRLRDDVIGALNVFGRPGDVMGPDDVRLVQSLADFATIAILQERALSRAESLSEQLQFALNSRIVIEQAKGAVARSLGIGVDEAFDILRSHARRTQQRLTELARAVVIDRDVMETLRPAQS</sequence>
<dbReference type="SMART" id="SM01012">
    <property type="entry name" value="ANTAR"/>
    <property type="match status" value="1"/>
</dbReference>
<evidence type="ECO:0000259" key="5">
    <source>
        <dbReference type="PROSITE" id="PS50921"/>
    </source>
</evidence>
<dbReference type="Gene3D" id="3.30.450.40">
    <property type="match status" value="1"/>
</dbReference>
<dbReference type="GO" id="GO:0003723">
    <property type="term" value="F:RNA binding"/>
    <property type="evidence" value="ECO:0007669"/>
    <property type="project" value="InterPro"/>
</dbReference>
<reference evidence="6 7" key="1">
    <citation type="submission" date="2018-09" db="EMBL/GenBank/DDBJ databases">
        <title>Genome sequencing of Nocardioides immobilis CCTCC AB 2017083 for comparison to Nocardioides silvaticus.</title>
        <authorList>
            <person name="Li C."/>
            <person name="Wang G."/>
        </authorList>
    </citation>
    <scope>NUCLEOTIDE SEQUENCE [LARGE SCALE GENOMIC DNA]</scope>
    <source>
        <strain evidence="6 7">CCTCC AB 2017083</strain>
    </source>
</reference>
<dbReference type="InterPro" id="IPR036388">
    <property type="entry name" value="WH-like_DNA-bd_sf"/>
</dbReference>
<protein>
    <submittedName>
        <fullName evidence="6">ANTAR domain-containing protein</fullName>
    </submittedName>
</protein>
<dbReference type="SMART" id="SM00065">
    <property type="entry name" value="GAF"/>
    <property type="match status" value="1"/>
</dbReference>